<evidence type="ECO:0000313" key="2">
    <source>
        <dbReference type="Proteomes" id="UP000256373"/>
    </source>
</evidence>
<evidence type="ECO:0000313" key="1">
    <source>
        <dbReference type="EMBL" id="REA63455.1"/>
    </source>
</evidence>
<protein>
    <recommendedName>
        <fullName evidence="3">DUF4932 domain-containing protein</fullName>
    </recommendedName>
</protein>
<gene>
    <name evidence="1" type="ORF">DSL64_03125</name>
</gene>
<dbReference type="EMBL" id="QNUL01000002">
    <property type="protein sequence ID" value="REA63455.1"/>
    <property type="molecule type" value="Genomic_DNA"/>
</dbReference>
<organism evidence="1 2">
    <name type="scientific">Dyadobacter luteus</name>
    <dbReference type="NCBI Taxonomy" id="2259619"/>
    <lineage>
        <taxon>Bacteria</taxon>
        <taxon>Pseudomonadati</taxon>
        <taxon>Bacteroidota</taxon>
        <taxon>Cytophagia</taxon>
        <taxon>Cytophagales</taxon>
        <taxon>Spirosomataceae</taxon>
        <taxon>Dyadobacter</taxon>
    </lineage>
</organism>
<accession>A0A3D8YFK3</accession>
<evidence type="ECO:0008006" key="3">
    <source>
        <dbReference type="Google" id="ProtNLM"/>
    </source>
</evidence>
<name>A0A3D8YFK3_9BACT</name>
<comment type="caution">
    <text evidence="1">The sequence shown here is derived from an EMBL/GenBank/DDBJ whole genome shotgun (WGS) entry which is preliminary data.</text>
</comment>
<dbReference type="InterPro" id="IPR032560">
    <property type="entry name" value="DUF4932"/>
</dbReference>
<keyword evidence="2" id="KW-1185">Reference proteome</keyword>
<dbReference type="AlphaFoldDB" id="A0A3D8YFK3"/>
<dbReference type="Pfam" id="PF16286">
    <property type="entry name" value="DUF4932"/>
    <property type="match status" value="1"/>
</dbReference>
<proteinExistence type="predicted"/>
<dbReference type="Proteomes" id="UP000256373">
    <property type="component" value="Unassembled WGS sequence"/>
</dbReference>
<sequence length="461" mass="52757">MRSICICLILILSGADSIAQKKDVPVVRTARDRITLYLDGEKDDMNGINKINKQFDFSFVVEKDSLPLVLVSEKDSIALLLRSGHTTRFMITRESSGDTVLCGFSPERKVKAATFSEAYKAENKGKILVELPEVYELMNVIFALTDYGKTQAIYKDTDYYKKMMKQFAGYKNHQAVRTVDSLLTLSPAYYYNRMKMDSYAFVFQGDKIVNGGVYDHVSWGERNELTLFIPLLADFAGKTEFRKFFKNNSTYYNGLITEYKKETDIAGMIQWLEKQFPSTKYDATKVIFSPLVGWNQSANIFSDNGFTESQAHVNFPFLTSSDKSKPADVVKGGRMTIAFTEINHAYLNPEAEKYRADIDNVFGKLEQWTTAGKPSSTYNSPLMCFEEYMNYGLVTLYYSDVFDKKSFGTLNENIESNMEDRRGFQRFKAFNQALLNLYKNRKSGQTVADLYPDIIDWAKKQ</sequence>
<dbReference type="OrthoDB" id="6395228at2"/>
<reference evidence="1 2" key="1">
    <citation type="submission" date="2018-07" db="EMBL/GenBank/DDBJ databases">
        <title>Dyadobacter roseus sp. nov., isolated from rose rhizosphere soil.</title>
        <authorList>
            <person name="Chen L."/>
        </authorList>
    </citation>
    <scope>NUCLEOTIDE SEQUENCE [LARGE SCALE GENOMIC DNA]</scope>
    <source>
        <strain evidence="1 2">RS19</strain>
    </source>
</reference>